<proteinExistence type="predicted"/>
<reference evidence="1" key="1">
    <citation type="journal article" date="2022" name="Viruses">
        <title>Isolation of novel Xanthomonas phages for the plant pathogens X. translucens and X. campestris.</title>
        <authorList>
            <person name="Erdrich S.H."/>
            <person name="Sharma V."/>
            <person name="Schurr U."/>
            <person name="Arsova B."/>
            <person name="Frunzke J."/>
        </authorList>
    </citation>
    <scope>NUCLEOTIDE SEQUENCE</scope>
</reference>
<gene>
    <name evidence="1" type="ORF">Langgrundblatt2_BL20062</name>
</gene>
<evidence type="ECO:0000313" key="2">
    <source>
        <dbReference type="Proteomes" id="UP001056424"/>
    </source>
</evidence>
<keyword evidence="2" id="KW-1185">Reference proteome</keyword>
<dbReference type="Proteomes" id="UP001056424">
    <property type="component" value="Segment"/>
</dbReference>
<name>A0A9E7E1A4_9CAUD</name>
<organism evidence="1 2">
    <name type="scientific">Xanthomonas phage Langgrundblatt2</name>
    <dbReference type="NCBI Taxonomy" id="2939129"/>
    <lineage>
        <taxon>Viruses</taxon>
        <taxon>Duplodnaviria</taxon>
        <taxon>Heunggongvirae</taxon>
        <taxon>Uroviricota</taxon>
        <taxon>Caudoviricetes</taxon>
        <taxon>Stanbaylleyvirinae</taxon>
        <taxon>Shirevirus</taxon>
        <taxon>Shirevirus langgrundblatt2</taxon>
    </lineage>
</organism>
<sequence length="302" mass="34245">MMRASNLSFACLMPFVKAPGDIGRDLDFNAVRRRDEQSFTAHNDGNKALPFRPVIQARMVWNVAARSGTAFNCFHASPLSIRFALRPTLSKPCVGSLLHTFTQFSPQGAAQSVPATCGQPGSFVYLFRSFRRHDFKRRCAFGRFNHAVNQRLNLAAGFAFMQLVVFANRKVSRPLDKTVSNERRFAAKCFNLRKCLVNGVNDLHVFVMRRELEVDLFNGLRLITVIQFDTFSTGKLFVIKRELDEFLTQVHFIFFGLFKRQLACFPCGKDAVAFGQPFRGAFDQFGRGLLCPSVVHVRHLFS</sequence>
<protein>
    <submittedName>
        <fullName evidence="1">Peptidase</fullName>
    </submittedName>
</protein>
<dbReference type="EMBL" id="ON189043">
    <property type="protein sequence ID" value="URA06893.1"/>
    <property type="molecule type" value="Genomic_DNA"/>
</dbReference>
<accession>A0A9E7E1A4</accession>
<evidence type="ECO:0000313" key="1">
    <source>
        <dbReference type="EMBL" id="URA06893.1"/>
    </source>
</evidence>